<dbReference type="OrthoDB" id="3269380at2759"/>
<feature type="compositionally biased region" description="Low complexity" evidence="2">
    <location>
        <begin position="10"/>
        <end position="44"/>
    </location>
</feature>
<feature type="compositionally biased region" description="Polar residues" evidence="2">
    <location>
        <begin position="201"/>
        <end position="218"/>
    </location>
</feature>
<evidence type="ECO:0000259" key="3">
    <source>
        <dbReference type="PROSITE" id="PS50157"/>
    </source>
</evidence>
<dbReference type="PROSITE" id="PS50157">
    <property type="entry name" value="ZINC_FINGER_C2H2_2"/>
    <property type="match status" value="1"/>
</dbReference>
<accession>A0A367KMV6</accession>
<reference evidence="4 5" key="1">
    <citation type="journal article" date="2018" name="G3 (Bethesda)">
        <title>Phylogenetic and Phylogenomic Definition of Rhizopus Species.</title>
        <authorList>
            <person name="Gryganskyi A.P."/>
            <person name="Golan J."/>
            <person name="Dolatabadi S."/>
            <person name="Mondo S."/>
            <person name="Robb S."/>
            <person name="Idnurm A."/>
            <person name="Muszewska A."/>
            <person name="Steczkiewicz K."/>
            <person name="Masonjones S."/>
            <person name="Liao H.L."/>
            <person name="Gajdeczka M.T."/>
            <person name="Anike F."/>
            <person name="Vuek A."/>
            <person name="Anishchenko I.M."/>
            <person name="Voigt K."/>
            <person name="de Hoog G.S."/>
            <person name="Smith M.E."/>
            <person name="Heitman J."/>
            <person name="Vilgalys R."/>
            <person name="Stajich J.E."/>
        </authorList>
    </citation>
    <scope>NUCLEOTIDE SEQUENCE [LARGE SCALE GENOMIC DNA]</scope>
    <source>
        <strain evidence="4 5">LSU 92-RS-03</strain>
    </source>
</reference>
<protein>
    <recommendedName>
        <fullName evidence="3">C2H2-type domain-containing protein</fullName>
    </recommendedName>
</protein>
<proteinExistence type="predicted"/>
<organism evidence="4 5">
    <name type="scientific">Rhizopus stolonifer</name>
    <name type="common">Rhizopus nigricans</name>
    <dbReference type="NCBI Taxonomy" id="4846"/>
    <lineage>
        <taxon>Eukaryota</taxon>
        <taxon>Fungi</taxon>
        <taxon>Fungi incertae sedis</taxon>
        <taxon>Mucoromycota</taxon>
        <taxon>Mucoromycotina</taxon>
        <taxon>Mucoromycetes</taxon>
        <taxon>Mucorales</taxon>
        <taxon>Mucorineae</taxon>
        <taxon>Rhizopodaceae</taxon>
        <taxon>Rhizopus</taxon>
    </lineage>
</organism>
<dbReference type="Gene3D" id="3.30.160.60">
    <property type="entry name" value="Classic Zinc Finger"/>
    <property type="match status" value="1"/>
</dbReference>
<evidence type="ECO:0000313" key="5">
    <source>
        <dbReference type="Proteomes" id="UP000253551"/>
    </source>
</evidence>
<keyword evidence="1" id="KW-0862">Zinc</keyword>
<name>A0A367KMV6_RHIST</name>
<keyword evidence="5" id="KW-1185">Reference proteome</keyword>
<evidence type="ECO:0000256" key="1">
    <source>
        <dbReference type="PROSITE-ProRule" id="PRU00042"/>
    </source>
</evidence>
<dbReference type="PROSITE" id="PS00028">
    <property type="entry name" value="ZINC_FINGER_C2H2_1"/>
    <property type="match status" value="1"/>
</dbReference>
<feature type="compositionally biased region" description="Polar residues" evidence="2">
    <location>
        <begin position="225"/>
        <end position="244"/>
    </location>
</feature>
<evidence type="ECO:0000256" key="2">
    <source>
        <dbReference type="SAM" id="MobiDB-lite"/>
    </source>
</evidence>
<keyword evidence="1" id="KW-0863">Zinc-finger</keyword>
<evidence type="ECO:0000313" key="4">
    <source>
        <dbReference type="EMBL" id="RCI03489.1"/>
    </source>
</evidence>
<dbReference type="GO" id="GO:0008270">
    <property type="term" value="F:zinc ion binding"/>
    <property type="evidence" value="ECO:0007669"/>
    <property type="project" value="UniProtKB-KW"/>
</dbReference>
<dbReference type="AlphaFoldDB" id="A0A367KMV6"/>
<dbReference type="InterPro" id="IPR013087">
    <property type="entry name" value="Znf_C2H2_type"/>
</dbReference>
<feature type="compositionally biased region" description="Polar residues" evidence="2">
    <location>
        <begin position="45"/>
        <end position="54"/>
    </location>
</feature>
<feature type="region of interest" description="Disordered" evidence="2">
    <location>
        <begin position="1"/>
        <end position="54"/>
    </location>
</feature>
<comment type="caution">
    <text evidence="4">The sequence shown here is derived from an EMBL/GenBank/DDBJ whole genome shotgun (WGS) entry which is preliminary data.</text>
</comment>
<feature type="region of interest" description="Disordered" evidence="2">
    <location>
        <begin position="66"/>
        <end position="87"/>
    </location>
</feature>
<feature type="region of interest" description="Disordered" evidence="2">
    <location>
        <begin position="186"/>
        <end position="244"/>
    </location>
</feature>
<dbReference type="STRING" id="4846.A0A367KMV6"/>
<dbReference type="Proteomes" id="UP000253551">
    <property type="component" value="Unassembled WGS sequence"/>
</dbReference>
<feature type="compositionally biased region" description="Low complexity" evidence="2">
    <location>
        <begin position="66"/>
        <end position="79"/>
    </location>
</feature>
<gene>
    <name evidence="4" type="ORF">CU098_012430</name>
</gene>
<dbReference type="EMBL" id="PJQM01001000">
    <property type="protein sequence ID" value="RCI03489.1"/>
    <property type="molecule type" value="Genomic_DNA"/>
</dbReference>
<sequence>MYRPTYGYNQPPQSEQRQQQQQQQPQTFQYSPNPSFNQQQSFSSGTTPGARSNLSSYNAYLSQTAINNSNNNNTQAPPNRAISNDSQANTLRGESPQILQNENEKASSFPNRQYSYNSAIRQSTNNQIKSLPSSPIQGQQQAHSYQNTENFGSHDIVTGLTQPATVNGANANYHSIDISRIVHSPGGNELPTLPPLNPLGQSSPHQERMNGNWSSNNPRQDELARSSSNTTLIPTSPTSQQNDSSILMQYHNDRNRLVTSAYPPQPQPQQQQQQQNPTEIFGEIGSYGCGVTGCFISFSASSDLFHHIKSAHANLDPSYKPYRCAMVNCTKRYKNINGLQYHLREAKGSSGHGYTEGDVSNAKPFQCQVPSFNNSNPQ</sequence>
<feature type="domain" description="C2H2-type" evidence="3">
    <location>
        <begin position="287"/>
        <end position="317"/>
    </location>
</feature>
<keyword evidence="1" id="KW-0479">Metal-binding</keyword>